<evidence type="ECO:0000313" key="4">
    <source>
        <dbReference type="EMBL" id="KAJ4745323.1"/>
    </source>
</evidence>
<keyword evidence="2" id="KW-0808">Transferase</keyword>
<sequence length="471" mass="52415">MASDSNEYEVMIRSVETVVPTVLVQKHRLPLSNFDLLLPPAHARHYFCFQKPTPTTVSTKDASAGFTTFPTMKVAALKAALSKVLVIYYPLAGEIVTNSAGEPEILCNNRGVDLIEAYADVELRKLNLYNPDDSVEAKLLPKDTKDTLCIQVTELRCGAMVIGCAFDHRVADAYSFFMFVSAWANIALNKPINQMPSFCRFLLSSRNISSSNSSDPIYDQIFTPLSLQPPPNPEISSETRVNHIYYISAVDIARLQELSGHSHSKIVCFIAYFWKILARTARRGEKLCSMGAVVDGRSFMKTVHGDNFMKNYFGNVLSVPFGNLQAKTLIDMTLAEVAEEVSKWLSPAKKEDHFLGLLEWVDSHKPKPILATAYLGDCNEEDESISCVVSSGTRFPEINFGWGNATFSSCHFPVGKKGGYLFPIPLSNNGDWAVYAQVAPRIVAAMEQEPTIFRPLRTLHEYKSNSSRARL</sequence>
<dbReference type="GO" id="GO:0016747">
    <property type="term" value="F:acyltransferase activity, transferring groups other than amino-acyl groups"/>
    <property type="evidence" value="ECO:0007669"/>
    <property type="project" value="TreeGrafter"/>
</dbReference>
<dbReference type="EMBL" id="JAMFTS010000005">
    <property type="protein sequence ID" value="KAJ4745323.1"/>
    <property type="molecule type" value="Genomic_DNA"/>
</dbReference>
<comment type="caution">
    <text evidence="4">The sequence shown here is derived from an EMBL/GenBank/DDBJ whole genome shotgun (WGS) entry which is preliminary data.</text>
</comment>
<keyword evidence="5" id="KW-1185">Reference proteome</keyword>
<dbReference type="Pfam" id="PF02458">
    <property type="entry name" value="Transferase"/>
    <property type="match status" value="1"/>
</dbReference>
<organism evidence="4 5">
    <name type="scientific">Rhynchospora pubera</name>
    <dbReference type="NCBI Taxonomy" id="906938"/>
    <lineage>
        <taxon>Eukaryota</taxon>
        <taxon>Viridiplantae</taxon>
        <taxon>Streptophyta</taxon>
        <taxon>Embryophyta</taxon>
        <taxon>Tracheophyta</taxon>
        <taxon>Spermatophyta</taxon>
        <taxon>Magnoliopsida</taxon>
        <taxon>Liliopsida</taxon>
        <taxon>Poales</taxon>
        <taxon>Cyperaceae</taxon>
        <taxon>Cyperoideae</taxon>
        <taxon>Rhynchosporeae</taxon>
        <taxon>Rhynchospora</taxon>
    </lineage>
</organism>
<dbReference type="Gene3D" id="3.30.559.10">
    <property type="entry name" value="Chloramphenicol acetyltransferase-like domain"/>
    <property type="match status" value="2"/>
</dbReference>
<dbReference type="InterPro" id="IPR023213">
    <property type="entry name" value="CAT-like_dom_sf"/>
</dbReference>
<gene>
    <name evidence="4" type="ORF">LUZ62_079728</name>
</gene>
<dbReference type="PANTHER" id="PTHR31642">
    <property type="entry name" value="TRICHOTHECENE 3-O-ACETYLTRANSFERASE"/>
    <property type="match status" value="1"/>
</dbReference>
<dbReference type="AlphaFoldDB" id="A0AAV8BQE9"/>
<name>A0AAV8BQE9_9POAL</name>
<dbReference type="InterPro" id="IPR050317">
    <property type="entry name" value="Plant_Fungal_Acyltransferase"/>
</dbReference>
<keyword evidence="3" id="KW-0012">Acyltransferase</keyword>
<protein>
    <submittedName>
        <fullName evidence="4">Uncharacterized protein</fullName>
    </submittedName>
</protein>
<evidence type="ECO:0000256" key="2">
    <source>
        <dbReference type="ARBA" id="ARBA00022679"/>
    </source>
</evidence>
<proteinExistence type="inferred from homology"/>
<comment type="similarity">
    <text evidence="1">Belongs to the plant acyltransferase family.</text>
</comment>
<evidence type="ECO:0000256" key="1">
    <source>
        <dbReference type="ARBA" id="ARBA00009861"/>
    </source>
</evidence>
<evidence type="ECO:0000313" key="5">
    <source>
        <dbReference type="Proteomes" id="UP001140206"/>
    </source>
</evidence>
<evidence type="ECO:0000256" key="3">
    <source>
        <dbReference type="ARBA" id="ARBA00023315"/>
    </source>
</evidence>
<reference evidence="4" key="1">
    <citation type="submission" date="2022-08" db="EMBL/GenBank/DDBJ databases">
        <authorList>
            <person name="Marques A."/>
        </authorList>
    </citation>
    <scope>NUCLEOTIDE SEQUENCE</scope>
    <source>
        <strain evidence="4">RhyPub2mFocal</strain>
        <tissue evidence="4">Leaves</tissue>
    </source>
</reference>
<dbReference type="Proteomes" id="UP001140206">
    <property type="component" value="Chromosome 5"/>
</dbReference>
<dbReference type="PANTHER" id="PTHR31642:SF266">
    <property type="entry name" value="HXXXD-TYPE ACYL-TRANSFERASE FAMILY PROTEIN"/>
    <property type="match status" value="1"/>
</dbReference>
<accession>A0AAV8BQE9</accession>